<evidence type="ECO:0000313" key="1">
    <source>
        <dbReference type="EMBL" id="RCH82700.1"/>
    </source>
</evidence>
<dbReference type="Proteomes" id="UP000253551">
    <property type="component" value="Unassembled WGS sequence"/>
</dbReference>
<dbReference type="EMBL" id="PJQM01005009">
    <property type="protein sequence ID" value="RCH82700.1"/>
    <property type="molecule type" value="Genomic_DNA"/>
</dbReference>
<protein>
    <submittedName>
        <fullName evidence="1">Uncharacterized protein</fullName>
    </submittedName>
</protein>
<sequence>MVKCLPAETSSSSNNQVRPNAIVCEIDQLSWGKSLGFGEVKLAETTPNLDELGNDLLRLATLSKNALSNSGLHAAMSFQIHDYRMKIYMSKLFPGTGITAMLEVLSLELPRSVHQLDAFTTRRSFDDLVHLYDMF</sequence>
<comment type="caution">
    <text evidence="1">The sequence shown here is derived from an EMBL/GenBank/DDBJ whole genome shotgun (WGS) entry which is preliminary data.</text>
</comment>
<accession>A0A367IYD9</accession>
<dbReference type="OrthoDB" id="2287221at2759"/>
<evidence type="ECO:0000313" key="2">
    <source>
        <dbReference type="Proteomes" id="UP000253551"/>
    </source>
</evidence>
<dbReference type="AlphaFoldDB" id="A0A367IYD9"/>
<name>A0A367IYD9_RHIST</name>
<keyword evidence="2" id="KW-1185">Reference proteome</keyword>
<reference evidence="1 2" key="1">
    <citation type="journal article" date="2018" name="G3 (Bethesda)">
        <title>Phylogenetic and Phylogenomic Definition of Rhizopus Species.</title>
        <authorList>
            <person name="Gryganskyi A.P."/>
            <person name="Golan J."/>
            <person name="Dolatabadi S."/>
            <person name="Mondo S."/>
            <person name="Robb S."/>
            <person name="Idnurm A."/>
            <person name="Muszewska A."/>
            <person name="Steczkiewicz K."/>
            <person name="Masonjones S."/>
            <person name="Liao H.L."/>
            <person name="Gajdeczka M.T."/>
            <person name="Anike F."/>
            <person name="Vuek A."/>
            <person name="Anishchenko I.M."/>
            <person name="Voigt K."/>
            <person name="de Hoog G.S."/>
            <person name="Smith M.E."/>
            <person name="Heitman J."/>
            <person name="Vilgalys R."/>
            <person name="Stajich J.E."/>
        </authorList>
    </citation>
    <scope>NUCLEOTIDE SEQUENCE [LARGE SCALE GENOMIC DNA]</scope>
    <source>
        <strain evidence="1 2">LSU 92-RS-03</strain>
    </source>
</reference>
<organism evidence="1 2">
    <name type="scientific">Rhizopus stolonifer</name>
    <name type="common">Rhizopus nigricans</name>
    <dbReference type="NCBI Taxonomy" id="4846"/>
    <lineage>
        <taxon>Eukaryota</taxon>
        <taxon>Fungi</taxon>
        <taxon>Fungi incertae sedis</taxon>
        <taxon>Mucoromycota</taxon>
        <taxon>Mucoromycotina</taxon>
        <taxon>Mucoromycetes</taxon>
        <taxon>Mucorales</taxon>
        <taxon>Mucorineae</taxon>
        <taxon>Rhizopodaceae</taxon>
        <taxon>Rhizopus</taxon>
    </lineage>
</organism>
<proteinExistence type="predicted"/>
<gene>
    <name evidence="1" type="ORF">CU098_004895</name>
</gene>